<dbReference type="SUPFAM" id="SSF54076">
    <property type="entry name" value="RNase A-like"/>
    <property type="match status" value="1"/>
</dbReference>
<protein>
    <recommendedName>
        <fullName evidence="2">Ribonuclease A-domain domain-containing protein</fullName>
    </recommendedName>
</protein>
<dbReference type="AlphaFoldDB" id="I3KGK9"/>
<evidence type="ECO:0000259" key="2">
    <source>
        <dbReference type="SMART" id="SM00092"/>
    </source>
</evidence>
<dbReference type="SMART" id="SM00092">
    <property type="entry name" value="RNAse_Pc"/>
    <property type="match status" value="1"/>
</dbReference>
<dbReference type="GeneTree" id="ENSGT00670000099338"/>
<dbReference type="Pfam" id="PF00074">
    <property type="entry name" value="RnaseA"/>
    <property type="match status" value="1"/>
</dbReference>
<dbReference type="InParanoid" id="I3KGK9"/>
<keyword evidence="4" id="KW-1185">Reference proteome</keyword>
<dbReference type="InterPro" id="IPR036816">
    <property type="entry name" value="RNaseA-like_dom_sf"/>
</dbReference>
<feature type="domain" description="Ribonuclease A-domain" evidence="2">
    <location>
        <begin position="14"/>
        <end position="129"/>
    </location>
</feature>
<dbReference type="InterPro" id="IPR001427">
    <property type="entry name" value="RNaseA"/>
</dbReference>
<dbReference type="Ensembl" id="ENSONIT00000020271.2">
    <property type="protein sequence ID" value="ENSONIP00000020254.2"/>
    <property type="gene ID" value="ENSONIG00000016077.2"/>
</dbReference>
<organism evidence="3 4">
    <name type="scientific">Oreochromis niloticus</name>
    <name type="common">Nile tilapia</name>
    <name type="synonym">Tilapia nilotica</name>
    <dbReference type="NCBI Taxonomy" id="8128"/>
    <lineage>
        <taxon>Eukaryota</taxon>
        <taxon>Metazoa</taxon>
        <taxon>Chordata</taxon>
        <taxon>Craniata</taxon>
        <taxon>Vertebrata</taxon>
        <taxon>Euteleostomi</taxon>
        <taxon>Actinopterygii</taxon>
        <taxon>Neopterygii</taxon>
        <taxon>Teleostei</taxon>
        <taxon>Neoteleostei</taxon>
        <taxon>Acanthomorphata</taxon>
        <taxon>Ovalentaria</taxon>
        <taxon>Cichlomorphae</taxon>
        <taxon>Cichliformes</taxon>
        <taxon>Cichlidae</taxon>
        <taxon>African cichlids</taxon>
        <taxon>Pseudocrenilabrinae</taxon>
        <taxon>Oreochromini</taxon>
        <taxon>Oreochromis</taxon>
    </lineage>
</organism>
<dbReference type="STRING" id="8128.ENSONIP00000020254"/>
<sequence>MSSVSSSRSAQEWNHNSVEKFKKQHIIKPGTKESCDELIRERKITGANGKDKKKRNTFIISTFDKVKDICKRRQHVSENLYRSSEKMDILYCKLQNNETYKGVKIKKHIVIACENIENVLQPVHFERWFNLRAALYSL</sequence>
<comment type="similarity">
    <text evidence="1">Belongs to the pancreatic ribonuclease family.</text>
</comment>
<dbReference type="Proteomes" id="UP000005207">
    <property type="component" value="Unplaced"/>
</dbReference>
<evidence type="ECO:0000313" key="4">
    <source>
        <dbReference type="Proteomes" id="UP000005207"/>
    </source>
</evidence>
<dbReference type="GO" id="GO:0050830">
    <property type="term" value="P:defense response to Gram-positive bacterium"/>
    <property type="evidence" value="ECO:0007669"/>
    <property type="project" value="TreeGrafter"/>
</dbReference>
<dbReference type="OMA" id="IACENIE"/>
<dbReference type="HOGENOM" id="CLU_1986667_0_0_1"/>
<proteinExistence type="inferred from homology"/>
<dbReference type="GO" id="GO:0003676">
    <property type="term" value="F:nucleic acid binding"/>
    <property type="evidence" value="ECO:0007669"/>
    <property type="project" value="InterPro"/>
</dbReference>
<dbReference type="Gene3D" id="3.10.130.10">
    <property type="entry name" value="Ribonuclease A-like domain"/>
    <property type="match status" value="1"/>
</dbReference>
<reference evidence="3" key="2">
    <citation type="submission" date="2025-09" db="UniProtKB">
        <authorList>
            <consortium name="Ensembl"/>
        </authorList>
    </citation>
    <scope>IDENTIFICATION</scope>
</reference>
<dbReference type="GO" id="GO:0004540">
    <property type="term" value="F:RNA nuclease activity"/>
    <property type="evidence" value="ECO:0007669"/>
    <property type="project" value="TreeGrafter"/>
</dbReference>
<name>I3KGK9_ORENI</name>
<dbReference type="PANTHER" id="PTHR11437">
    <property type="entry name" value="RIBONUCLEASE"/>
    <property type="match status" value="1"/>
</dbReference>
<reference evidence="3" key="1">
    <citation type="submission" date="2025-08" db="UniProtKB">
        <authorList>
            <consortium name="Ensembl"/>
        </authorList>
    </citation>
    <scope>IDENTIFICATION</scope>
</reference>
<dbReference type="InterPro" id="IPR023412">
    <property type="entry name" value="RNaseA_domain"/>
</dbReference>
<evidence type="ECO:0000313" key="3">
    <source>
        <dbReference type="Ensembl" id="ENSONIP00000020254.2"/>
    </source>
</evidence>
<accession>I3KGK9</accession>
<evidence type="ECO:0000256" key="1">
    <source>
        <dbReference type="ARBA" id="ARBA00005600"/>
    </source>
</evidence>